<dbReference type="InterPro" id="IPR001387">
    <property type="entry name" value="Cro/C1-type_HTH"/>
</dbReference>
<evidence type="ECO:0000313" key="3">
    <source>
        <dbReference type="Proteomes" id="UP000802098"/>
    </source>
</evidence>
<name>A0ABX0HWV9_9BURK</name>
<protein>
    <submittedName>
        <fullName evidence="2">Helix-turn-helix transcriptional regulator</fullName>
    </submittedName>
</protein>
<comment type="caution">
    <text evidence="2">The sequence shown here is derived from an EMBL/GenBank/DDBJ whole genome shotgun (WGS) entry which is preliminary data.</text>
</comment>
<gene>
    <name evidence="2" type="ORF">G7087_13965</name>
</gene>
<dbReference type="InterPro" id="IPR010982">
    <property type="entry name" value="Lambda_DNA-bd_dom_sf"/>
</dbReference>
<dbReference type="EMBL" id="JAAOCD010000006">
    <property type="protein sequence ID" value="NHK99488.1"/>
    <property type="molecule type" value="Genomic_DNA"/>
</dbReference>
<keyword evidence="3" id="KW-1185">Reference proteome</keyword>
<reference evidence="2 3" key="1">
    <citation type="submission" date="2020-03" db="EMBL/GenBank/DDBJ databases">
        <title>Rubrivivax benzoatilyticus JA2 (sequenced after 10 years sub-culturing).</title>
        <authorList>
            <person name="Gupta D."/>
            <person name="Chintalapati S."/>
            <person name="Chintalapati V.R."/>
        </authorList>
    </citation>
    <scope>NUCLEOTIDE SEQUENCE [LARGE SCALE GENOMIC DNA]</scope>
    <source>
        <strain evidence="2 3">JA2-Mal</strain>
    </source>
</reference>
<feature type="domain" description="HTH cro/C1-type" evidence="1">
    <location>
        <begin position="18"/>
        <end position="73"/>
    </location>
</feature>
<dbReference type="PROSITE" id="PS50943">
    <property type="entry name" value="HTH_CROC1"/>
    <property type="match status" value="1"/>
</dbReference>
<sequence>MSQAAEGKPAHSQVARYITDAIERCGKTQLQISREIGFEKPNVVTMIKQGKTKLPLDRMGDVARALEVDPYELIDLAMSEYHPVAWKTIRASLSRTDVQRWRPTGSNRSSATS</sequence>
<organism evidence="2 3">
    <name type="scientific">Rubrivivax benzoatilyticus</name>
    <dbReference type="NCBI Taxonomy" id="316997"/>
    <lineage>
        <taxon>Bacteria</taxon>
        <taxon>Pseudomonadati</taxon>
        <taxon>Pseudomonadota</taxon>
        <taxon>Betaproteobacteria</taxon>
        <taxon>Burkholderiales</taxon>
        <taxon>Sphaerotilaceae</taxon>
        <taxon>Rubrivivax</taxon>
    </lineage>
</organism>
<evidence type="ECO:0000259" key="1">
    <source>
        <dbReference type="PROSITE" id="PS50943"/>
    </source>
</evidence>
<evidence type="ECO:0000313" key="2">
    <source>
        <dbReference type="EMBL" id="NHK99488.1"/>
    </source>
</evidence>
<dbReference type="RefSeq" id="WP_009855625.1">
    <property type="nucleotide sequence ID" value="NZ_JAAOCD010000006.1"/>
</dbReference>
<dbReference type="Proteomes" id="UP000802098">
    <property type="component" value="Unassembled WGS sequence"/>
</dbReference>
<dbReference type="Gene3D" id="1.10.260.40">
    <property type="entry name" value="lambda repressor-like DNA-binding domains"/>
    <property type="match status" value="1"/>
</dbReference>
<dbReference type="Pfam" id="PF01381">
    <property type="entry name" value="HTH_3"/>
    <property type="match status" value="1"/>
</dbReference>
<accession>A0ABX0HWV9</accession>
<dbReference type="SUPFAM" id="SSF47413">
    <property type="entry name" value="lambda repressor-like DNA-binding domains"/>
    <property type="match status" value="1"/>
</dbReference>
<proteinExistence type="predicted"/>